<dbReference type="InterPro" id="IPR051782">
    <property type="entry name" value="ABC_Transporter_VariousFunc"/>
</dbReference>
<feature type="region of interest" description="Disordered" evidence="4">
    <location>
        <begin position="247"/>
        <end position="266"/>
    </location>
</feature>
<sequence>MPSVILTKNLTKVFGELRAVDSVSLSVEKGSLFGLLGPNGSGKTTMIRMLTGQMRESSGSAEILGTDPAKEPVKVRAAVGIIPEQETPPSFLTAEEYLSFAGKIRKIGNIEEKSEWWFEYLDFTDKKDVLCKDLSRGTRQKLMFAQAFLHNPDLALIDEPLINLDPVMQRKVKGFLRDYTNSGKTIFLSTHILEIAEEICTDFAILHKGKLLHTGKVTELKEKGIHLDDFFMELVEKEIADEIMEGKGNGEREVGEKGIIGEKKDA</sequence>
<dbReference type="Pfam" id="PF00005">
    <property type="entry name" value="ABC_tran"/>
    <property type="match status" value="1"/>
</dbReference>
<proteinExistence type="predicted"/>
<keyword evidence="7" id="KW-1185">Reference proteome</keyword>
<dbReference type="EMBL" id="CP096115">
    <property type="protein sequence ID" value="UUX91902.1"/>
    <property type="molecule type" value="Genomic_DNA"/>
</dbReference>
<dbReference type="PANTHER" id="PTHR42939:SF1">
    <property type="entry name" value="ABC TRANSPORTER ATP-BINDING PROTEIN ALBC-RELATED"/>
    <property type="match status" value="1"/>
</dbReference>
<dbReference type="SMART" id="SM00382">
    <property type="entry name" value="AAA"/>
    <property type="match status" value="1"/>
</dbReference>
<dbReference type="PROSITE" id="PS50893">
    <property type="entry name" value="ABC_TRANSPORTER_2"/>
    <property type="match status" value="1"/>
</dbReference>
<protein>
    <submittedName>
        <fullName evidence="6">ABC transporter ATP-binding protein</fullName>
    </submittedName>
</protein>
<organism evidence="6 7">
    <name type="scientific">Methanoplanus endosymbiosus</name>
    <dbReference type="NCBI Taxonomy" id="33865"/>
    <lineage>
        <taxon>Archaea</taxon>
        <taxon>Methanobacteriati</taxon>
        <taxon>Methanobacteriota</taxon>
        <taxon>Stenosarchaea group</taxon>
        <taxon>Methanomicrobia</taxon>
        <taxon>Methanomicrobiales</taxon>
        <taxon>Methanomicrobiaceae</taxon>
        <taxon>Methanoplanus</taxon>
    </lineage>
</organism>
<dbReference type="SUPFAM" id="SSF52540">
    <property type="entry name" value="P-loop containing nucleoside triphosphate hydrolases"/>
    <property type="match status" value="1"/>
</dbReference>
<name>A0A9E7TGY3_9EURY</name>
<feature type="domain" description="ABC transporter" evidence="5">
    <location>
        <begin position="5"/>
        <end position="233"/>
    </location>
</feature>
<dbReference type="GeneID" id="74308255"/>
<keyword evidence="2" id="KW-0547">Nucleotide-binding</keyword>
<dbReference type="GO" id="GO:0016887">
    <property type="term" value="F:ATP hydrolysis activity"/>
    <property type="evidence" value="ECO:0007669"/>
    <property type="project" value="InterPro"/>
</dbReference>
<accession>A0A9E7TGY3</accession>
<reference evidence="6" key="1">
    <citation type="submission" date="2022-04" db="EMBL/GenBank/DDBJ databases">
        <title>Complete genome of Methanoplanus endosymbiosus DSM 3599.</title>
        <authorList>
            <person name="Chen S.-C."/>
            <person name="You Y.-T."/>
            <person name="Zhou Y.-Z."/>
            <person name="Lai M.-C."/>
        </authorList>
    </citation>
    <scope>NUCLEOTIDE SEQUENCE</scope>
    <source>
        <strain evidence="6">DSM 3599</strain>
    </source>
</reference>
<gene>
    <name evidence="6" type="ORF">L6E24_11100</name>
</gene>
<evidence type="ECO:0000256" key="3">
    <source>
        <dbReference type="ARBA" id="ARBA00022840"/>
    </source>
</evidence>
<dbReference type="GO" id="GO:0005524">
    <property type="term" value="F:ATP binding"/>
    <property type="evidence" value="ECO:0007669"/>
    <property type="project" value="UniProtKB-KW"/>
</dbReference>
<dbReference type="InterPro" id="IPR003593">
    <property type="entry name" value="AAA+_ATPase"/>
</dbReference>
<evidence type="ECO:0000256" key="1">
    <source>
        <dbReference type="ARBA" id="ARBA00022448"/>
    </source>
</evidence>
<keyword evidence="1" id="KW-0813">Transport</keyword>
<evidence type="ECO:0000256" key="2">
    <source>
        <dbReference type="ARBA" id="ARBA00022741"/>
    </source>
</evidence>
<dbReference type="RefSeq" id="WP_257742053.1">
    <property type="nucleotide sequence ID" value="NZ_CP096115.1"/>
</dbReference>
<dbReference type="PANTHER" id="PTHR42939">
    <property type="entry name" value="ABC TRANSPORTER ATP-BINDING PROTEIN ALBC-RELATED"/>
    <property type="match status" value="1"/>
</dbReference>
<evidence type="ECO:0000256" key="4">
    <source>
        <dbReference type="SAM" id="MobiDB-lite"/>
    </source>
</evidence>
<keyword evidence="3 6" id="KW-0067">ATP-binding</keyword>
<evidence type="ECO:0000313" key="7">
    <source>
        <dbReference type="Proteomes" id="UP001060368"/>
    </source>
</evidence>
<dbReference type="Gene3D" id="3.40.50.300">
    <property type="entry name" value="P-loop containing nucleotide triphosphate hydrolases"/>
    <property type="match status" value="1"/>
</dbReference>
<evidence type="ECO:0000313" key="6">
    <source>
        <dbReference type="EMBL" id="UUX91902.1"/>
    </source>
</evidence>
<dbReference type="CDD" id="cd03230">
    <property type="entry name" value="ABC_DR_subfamily_A"/>
    <property type="match status" value="1"/>
</dbReference>
<dbReference type="InterPro" id="IPR003439">
    <property type="entry name" value="ABC_transporter-like_ATP-bd"/>
</dbReference>
<dbReference type="Proteomes" id="UP001060368">
    <property type="component" value="Chromosome"/>
</dbReference>
<dbReference type="KEGG" id="mend:L6E24_11100"/>
<dbReference type="AlphaFoldDB" id="A0A9E7TGY3"/>
<evidence type="ECO:0000259" key="5">
    <source>
        <dbReference type="PROSITE" id="PS50893"/>
    </source>
</evidence>
<dbReference type="InterPro" id="IPR027417">
    <property type="entry name" value="P-loop_NTPase"/>
</dbReference>